<keyword evidence="2" id="KW-1185">Reference proteome</keyword>
<dbReference type="RefSeq" id="YP_007001566.1">
    <property type="nucleotide sequence ID" value="NC_019443.1"/>
</dbReference>
<dbReference type="KEGG" id="vg:14005339"/>
<evidence type="ECO:0000313" key="1">
    <source>
        <dbReference type="EMBL" id="AFD02915.1"/>
    </source>
</evidence>
<reference evidence="1 2" key="1">
    <citation type="submission" date="2011-07" db="EMBL/GenBank/DDBJ databases">
        <title>Viral Tagging: a high-throughput approach to explore virus-host interactions.</title>
        <authorList>
            <person name="Deng L."/>
            <person name="Sullivan M.B."/>
            <person name="Poulos B."/>
            <person name="Ignacio Espinoza J.C."/>
        </authorList>
    </citation>
    <scope>NUCLEOTIDE SEQUENCE [LARGE SCALE GENOMIC DNA]</scope>
</reference>
<name>H8ZN54_9CAUD</name>
<dbReference type="OrthoDB" id="40828at10239"/>
<dbReference type="EMBL" id="JN371769">
    <property type="protein sequence ID" value="AFD02915.1"/>
    <property type="molecule type" value="Genomic_DNA"/>
</dbReference>
<sequence>MCNNQLKKYEIGTQGETYDFGYVQNSQQFIEEVFEIAFGDDAINRNYSMGEVLDRLMEFSDDALRYNGELE</sequence>
<accession>H8ZN54</accession>
<proteinExistence type="predicted"/>
<dbReference type="GeneID" id="14005339"/>
<protein>
    <submittedName>
        <fullName evidence="1">Uncharacterized protein</fullName>
    </submittedName>
</protein>
<dbReference type="Proteomes" id="UP000007597">
    <property type="component" value="Segment"/>
</dbReference>
<organism evidence="1 2">
    <name type="scientific">Synechococcus phage metaG-MbCM1</name>
    <dbReference type="NCBI Taxonomy" id="1079999"/>
    <lineage>
        <taxon>Viruses</taxon>
        <taxon>Duplodnaviria</taxon>
        <taxon>Heunggongvirae</taxon>
        <taxon>Uroviricota</taxon>
        <taxon>Caudoviricetes</taxon>
        <taxon>Pantevenvirales</taxon>
        <taxon>Kyanoviridae</taxon>
        <taxon>Galenevirus</taxon>
        <taxon>Galenevirus mbcm1</taxon>
    </lineage>
</organism>
<evidence type="ECO:0000313" key="2">
    <source>
        <dbReference type="Proteomes" id="UP000007597"/>
    </source>
</evidence>